<dbReference type="PROSITE" id="PS50113">
    <property type="entry name" value="PAC"/>
    <property type="match status" value="1"/>
</dbReference>
<dbReference type="InterPro" id="IPR043128">
    <property type="entry name" value="Rev_trsase/Diguanyl_cyclase"/>
</dbReference>
<dbReference type="PANTHER" id="PTHR44757">
    <property type="entry name" value="DIGUANYLATE CYCLASE DGCP"/>
    <property type="match status" value="1"/>
</dbReference>
<sequence length="1031" mass="117923">MNQLPAAGEGTGIYVIDGEFRVVYFNETAKAVCPNLRVGDLCYRGICNGSAPCSSCPDRNEDCSRLLLYDAVNRQWIELSSGRIEWPGHGRCRLMLFKVVDRQSMSLFYDLTETSAYEELFELNLAENTYKILFHQNGKYVIPDMEGRLDSMCMEVADHMICPEDRERFLEFWNFDTLAQRLSGNNHTIRGEFRKLLVSGEYCWVAQTAIQLHTGEQDKTVIMVFIQDIDKQKKQEIAAANSGKSGLEEKDSMMGLYRYGPFLERAEQFLREKSGSKFSMVAIDIEHFKLFNEWYGEEAGDRFLTSIAEQLKEVEKQYDSMAGYMGGDDFAIIIPREESVLRNLERGIRHFVKQYGGSVGFLPAFGVYEIEEWDVSVSMMYDRASIALASVKGNYLNRMGRYDAGMKKKMEDDQLLLSEVQRALDNHEFIFYAQPQCNMLTGKIIGLESLVRWKHPVRGVVQPGEFIPLLERNGFITNLDLYVWDMVCARLHDWIAAGHKPVPIAVNVSRIDIYSMNVTNTFVELTGRYGIAPALLAIEITESAYAEDYNLIRQVVIDLRKAGFTVFMDDFGSGYSSLNMLKDVNVDVIKIDTKFLDMNEHSQNRGMGILETIVRMARLTQLRVIAEGVEKKEHVDFLRNVGCIYGQGYYYYRPMPIEQFEPLLLDEENVDYRGILAHQLEELRLEDLVNKDVTSDAILNNMLGGMALYDVCGDKIELLQVNEGYYRVTGCNPVDLEERRKSILAQIHEEDRDKVFDLFETAYKNPLKGADGTIRRYRLNGELMWISLRIFFLKERDEHRLFYGSVSDVTEGKRREEKLIASRKILADVLNINGEEAEFGLDEIMALSREVKECRKRLGELERCRLAETDPLTGLHNGKTAVPLMKEWIARRRGQPSALVLFRFDGFKAVNEELGQINGERILVNSVEKLKRFFREEDIVCRIGGYEILVLCKNIGESDMRRKLEQLMADMKLELALESAGMRPSINAGYVMTAGGGTDFDDLYEKARQALKMASARGKGICMRCGQEITD</sequence>
<dbReference type="NCBIfam" id="TIGR00254">
    <property type="entry name" value="GGDEF"/>
    <property type="match status" value="2"/>
</dbReference>
<comment type="caution">
    <text evidence="1">The sequence shown here is derived from an EMBL/GenBank/DDBJ whole genome shotgun (WGS) entry which is preliminary data.</text>
</comment>
<name>A0A413X5Y8_9FIRM</name>
<dbReference type="EMBL" id="BQNJ01000002">
    <property type="protein sequence ID" value="GKH02665.1"/>
    <property type="molecule type" value="Genomic_DNA"/>
</dbReference>
<dbReference type="InterPro" id="IPR013655">
    <property type="entry name" value="PAS_fold_3"/>
</dbReference>
<dbReference type="Proteomes" id="UP001055091">
    <property type="component" value="Unassembled WGS sequence"/>
</dbReference>
<dbReference type="InterPro" id="IPR000014">
    <property type="entry name" value="PAS"/>
</dbReference>
<dbReference type="InterPro" id="IPR052155">
    <property type="entry name" value="Biofilm_reg_signaling"/>
</dbReference>
<proteinExistence type="predicted"/>
<dbReference type="InterPro" id="IPR000160">
    <property type="entry name" value="GGDEF_dom"/>
</dbReference>
<dbReference type="SUPFAM" id="SSF141868">
    <property type="entry name" value="EAL domain-like"/>
    <property type="match status" value="1"/>
</dbReference>
<dbReference type="PANTHER" id="PTHR44757:SF2">
    <property type="entry name" value="BIOFILM ARCHITECTURE MAINTENANCE PROTEIN MBAA"/>
    <property type="match status" value="1"/>
</dbReference>
<protein>
    <submittedName>
        <fullName evidence="1">Uncharacterized protein</fullName>
    </submittedName>
</protein>
<dbReference type="Gene3D" id="3.20.20.450">
    <property type="entry name" value="EAL domain"/>
    <property type="match status" value="1"/>
</dbReference>
<dbReference type="SMART" id="SM00267">
    <property type="entry name" value="GGDEF"/>
    <property type="match status" value="2"/>
</dbReference>
<dbReference type="PROSITE" id="PS50883">
    <property type="entry name" value="EAL"/>
    <property type="match status" value="1"/>
</dbReference>
<dbReference type="GeneID" id="93148810"/>
<dbReference type="RefSeq" id="WP_118040226.1">
    <property type="nucleotide sequence ID" value="NZ_BQNJ01000002.1"/>
</dbReference>
<dbReference type="InterPro" id="IPR001633">
    <property type="entry name" value="EAL_dom"/>
</dbReference>
<dbReference type="Pfam" id="PF00990">
    <property type="entry name" value="GGDEF"/>
    <property type="match status" value="2"/>
</dbReference>
<dbReference type="AlphaFoldDB" id="A0A413X5Y8"/>
<dbReference type="Pfam" id="PF00563">
    <property type="entry name" value="EAL"/>
    <property type="match status" value="1"/>
</dbReference>
<dbReference type="SMART" id="SM00052">
    <property type="entry name" value="EAL"/>
    <property type="match status" value="1"/>
</dbReference>
<dbReference type="PROSITE" id="PS50112">
    <property type="entry name" value="PAS"/>
    <property type="match status" value="1"/>
</dbReference>
<dbReference type="Gene3D" id="3.30.70.270">
    <property type="match status" value="2"/>
</dbReference>
<evidence type="ECO:0000313" key="1">
    <source>
        <dbReference type="EMBL" id="GKH02665.1"/>
    </source>
</evidence>
<dbReference type="InterPro" id="IPR029787">
    <property type="entry name" value="Nucleotide_cyclase"/>
</dbReference>
<dbReference type="InterPro" id="IPR035919">
    <property type="entry name" value="EAL_sf"/>
</dbReference>
<dbReference type="PROSITE" id="PS50887">
    <property type="entry name" value="GGDEF"/>
    <property type="match status" value="2"/>
</dbReference>
<dbReference type="SUPFAM" id="SSF55073">
    <property type="entry name" value="Nucleotide cyclase"/>
    <property type="match status" value="2"/>
</dbReference>
<gene>
    <name evidence="1" type="ORF">CE91St55_46460</name>
</gene>
<dbReference type="Pfam" id="PF08447">
    <property type="entry name" value="PAS_3"/>
    <property type="match status" value="1"/>
</dbReference>
<dbReference type="CDD" id="cd01949">
    <property type="entry name" value="GGDEF"/>
    <property type="match status" value="2"/>
</dbReference>
<dbReference type="CDD" id="cd01948">
    <property type="entry name" value="EAL"/>
    <property type="match status" value="1"/>
</dbReference>
<reference evidence="1" key="1">
    <citation type="submission" date="2022-01" db="EMBL/GenBank/DDBJ databases">
        <title>Novel bile acid biosynthetic pathways are enriched in the microbiome of centenarians.</title>
        <authorList>
            <person name="Sato Y."/>
            <person name="Atarashi K."/>
            <person name="Plichta R.D."/>
            <person name="Arai Y."/>
            <person name="Sasajima S."/>
            <person name="Kearney M.S."/>
            <person name="Suda W."/>
            <person name="Takeshita K."/>
            <person name="Sasaki T."/>
            <person name="Okamoto S."/>
            <person name="Skelly N.A."/>
            <person name="Okamura Y."/>
            <person name="Vlamakis H."/>
            <person name="Li Y."/>
            <person name="Tanoue T."/>
            <person name="Takei H."/>
            <person name="Nittono H."/>
            <person name="Narushima S."/>
            <person name="Irie J."/>
            <person name="Itoh H."/>
            <person name="Moriya K."/>
            <person name="Sugiura Y."/>
            <person name="Suematsu M."/>
            <person name="Moritoki N."/>
            <person name="Shibata S."/>
            <person name="Littman R.D."/>
            <person name="Fischbach A.M."/>
            <person name="Uwamino Y."/>
            <person name="Inoue T."/>
            <person name="Honda A."/>
            <person name="Hattori M."/>
            <person name="Murai T."/>
            <person name="Xavier J.R."/>
            <person name="Hirose N."/>
            <person name="Honda K."/>
        </authorList>
    </citation>
    <scope>NUCLEOTIDE SEQUENCE</scope>
    <source>
        <strain evidence="1">CE91-St55</strain>
    </source>
</reference>
<dbReference type="NCBIfam" id="TIGR00229">
    <property type="entry name" value="sensory_box"/>
    <property type="match status" value="1"/>
</dbReference>
<dbReference type="InterPro" id="IPR000700">
    <property type="entry name" value="PAS-assoc_C"/>
</dbReference>
<organism evidence="1 2">
    <name type="scientific">Hungatella hathewayi</name>
    <dbReference type="NCBI Taxonomy" id="154046"/>
    <lineage>
        <taxon>Bacteria</taxon>
        <taxon>Bacillati</taxon>
        <taxon>Bacillota</taxon>
        <taxon>Clostridia</taxon>
        <taxon>Lachnospirales</taxon>
        <taxon>Lachnospiraceae</taxon>
        <taxon>Hungatella</taxon>
    </lineage>
</organism>
<dbReference type="SUPFAM" id="SSF55785">
    <property type="entry name" value="PYP-like sensor domain (PAS domain)"/>
    <property type="match status" value="1"/>
</dbReference>
<dbReference type="InterPro" id="IPR035965">
    <property type="entry name" value="PAS-like_dom_sf"/>
</dbReference>
<accession>A0A413X5Y8</accession>
<dbReference type="Gene3D" id="3.30.450.20">
    <property type="entry name" value="PAS domain"/>
    <property type="match status" value="2"/>
</dbReference>
<evidence type="ECO:0000313" key="2">
    <source>
        <dbReference type="Proteomes" id="UP001055091"/>
    </source>
</evidence>